<dbReference type="EMBL" id="OU892281">
    <property type="protein sequence ID" value="CAG9768694.1"/>
    <property type="molecule type" value="Genomic_DNA"/>
</dbReference>
<dbReference type="AlphaFoldDB" id="A0A9N9MP39"/>
<sequence>MAYQKVDKIIIHIYKMHSIKSPDTESSKSGSRQQLKKSHGAERLGLAITDRHFQSSKGNSKHPH</sequence>
<feature type="region of interest" description="Disordered" evidence="1">
    <location>
        <begin position="20"/>
        <end position="64"/>
    </location>
</feature>
<accession>A0A9N9MP39</accession>
<organism evidence="2 3">
    <name type="scientific">Ceutorhynchus assimilis</name>
    <name type="common">cabbage seed weevil</name>
    <dbReference type="NCBI Taxonomy" id="467358"/>
    <lineage>
        <taxon>Eukaryota</taxon>
        <taxon>Metazoa</taxon>
        <taxon>Ecdysozoa</taxon>
        <taxon>Arthropoda</taxon>
        <taxon>Hexapoda</taxon>
        <taxon>Insecta</taxon>
        <taxon>Pterygota</taxon>
        <taxon>Neoptera</taxon>
        <taxon>Endopterygota</taxon>
        <taxon>Coleoptera</taxon>
        <taxon>Polyphaga</taxon>
        <taxon>Cucujiformia</taxon>
        <taxon>Curculionidae</taxon>
        <taxon>Ceutorhynchinae</taxon>
        <taxon>Ceutorhynchus</taxon>
    </lineage>
</organism>
<evidence type="ECO:0000256" key="1">
    <source>
        <dbReference type="SAM" id="MobiDB-lite"/>
    </source>
</evidence>
<proteinExistence type="predicted"/>
<evidence type="ECO:0000313" key="3">
    <source>
        <dbReference type="Proteomes" id="UP001152799"/>
    </source>
</evidence>
<gene>
    <name evidence="2" type="ORF">CEUTPL_LOCUS9219</name>
</gene>
<protein>
    <submittedName>
        <fullName evidence="2">Uncharacterized protein</fullName>
    </submittedName>
</protein>
<evidence type="ECO:0000313" key="2">
    <source>
        <dbReference type="EMBL" id="CAG9768694.1"/>
    </source>
</evidence>
<dbReference type="Proteomes" id="UP001152799">
    <property type="component" value="Chromosome 5"/>
</dbReference>
<reference evidence="2" key="1">
    <citation type="submission" date="2022-01" db="EMBL/GenBank/DDBJ databases">
        <authorList>
            <person name="King R."/>
        </authorList>
    </citation>
    <scope>NUCLEOTIDE SEQUENCE</scope>
</reference>
<keyword evidence="3" id="KW-1185">Reference proteome</keyword>
<name>A0A9N9MP39_9CUCU</name>